<dbReference type="Proteomes" id="UP001201812">
    <property type="component" value="Unassembled WGS sequence"/>
</dbReference>
<keyword evidence="1" id="KW-0812">Transmembrane</keyword>
<evidence type="ECO:0000256" key="1">
    <source>
        <dbReference type="SAM" id="Phobius"/>
    </source>
</evidence>
<feature type="transmembrane region" description="Helical" evidence="1">
    <location>
        <begin position="15"/>
        <end position="32"/>
    </location>
</feature>
<evidence type="ECO:0000313" key="3">
    <source>
        <dbReference type="Proteomes" id="UP001201812"/>
    </source>
</evidence>
<keyword evidence="1" id="KW-0472">Membrane</keyword>
<organism evidence="2 3">
    <name type="scientific">Ditylenchus destructor</name>
    <dbReference type="NCBI Taxonomy" id="166010"/>
    <lineage>
        <taxon>Eukaryota</taxon>
        <taxon>Metazoa</taxon>
        <taxon>Ecdysozoa</taxon>
        <taxon>Nematoda</taxon>
        <taxon>Chromadorea</taxon>
        <taxon>Rhabditida</taxon>
        <taxon>Tylenchina</taxon>
        <taxon>Tylenchomorpha</taxon>
        <taxon>Sphaerularioidea</taxon>
        <taxon>Anguinidae</taxon>
        <taxon>Anguininae</taxon>
        <taxon>Ditylenchus</taxon>
    </lineage>
</organism>
<comment type="caution">
    <text evidence="2">The sequence shown here is derived from an EMBL/GenBank/DDBJ whole genome shotgun (WGS) entry which is preliminary data.</text>
</comment>
<evidence type="ECO:0000313" key="2">
    <source>
        <dbReference type="EMBL" id="KAI1720128.1"/>
    </source>
</evidence>
<reference evidence="2" key="1">
    <citation type="submission" date="2022-01" db="EMBL/GenBank/DDBJ databases">
        <title>Genome Sequence Resource for Two Populations of Ditylenchus destructor, the Migratory Endoparasitic Phytonematode.</title>
        <authorList>
            <person name="Zhang H."/>
            <person name="Lin R."/>
            <person name="Xie B."/>
        </authorList>
    </citation>
    <scope>NUCLEOTIDE SEQUENCE</scope>
    <source>
        <strain evidence="2">BazhouSP</strain>
    </source>
</reference>
<dbReference type="EMBL" id="JAKKPZ010000006">
    <property type="protein sequence ID" value="KAI1720128.1"/>
    <property type="molecule type" value="Genomic_DNA"/>
</dbReference>
<dbReference type="AlphaFoldDB" id="A0AAD4N929"/>
<keyword evidence="3" id="KW-1185">Reference proteome</keyword>
<gene>
    <name evidence="2" type="ORF">DdX_05502</name>
</gene>
<sequence>MFGCWSVEWTLDGGWTLFAASSPTFAWTRITIREIRRRRLHKKFPAPSATQHSPQWEAPLRGGIGQQKLRKTHPLPTGLVHHRSSFHNNKLHVSCVHEMMIMHNRRTSRNVIQIKCCMLRNHNSPNPTGNLHSGNL</sequence>
<keyword evidence="1" id="KW-1133">Transmembrane helix</keyword>
<accession>A0AAD4N929</accession>
<proteinExistence type="predicted"/>
<protein>
    <submittedName>
        <fullName evidence="2">Uncharacterized protein</fullName>
    </submittedName>
</protein>
<name>A0AAD4N929_9BILA</name>